<dbReference type="GO" id="GO:0005737">
    <property type="term" value="C:cytoplasm"/>
    <property type="evidence" value="ECO:0007669"/>
    <property type="project" value="TreeGrafter"/>
</dbReference>
<dbReference type="InterPro" id="IPR055443">
    <property type="entry name" value="HEAT_ECM29"/>
</dbReference>
<protein>
    <submittedName>
        <fullName evidence="3">Proteasome component ECM29</fullName>
    </submittedName>
</protein>
<dbReference type="GO" id="GO:0000502">
    <property type="term" value="C:proteasome complex"/>
    <property type="evidence" value="ECO:0007669"/>
    <property type="project" value="UniProtKB-KW"/>
</dbReference>
<dbReference type="GO" id="GO:0005634">
    <property type="term" value="C:nucleus"/>
    <property type="evidence" value="ECO:0007669"/>
    <property type="project" value="TreeGrafter"/>
</dbReference>
<dbReference type="InterPro" id="IPR011989">
    <property type="entry name" value="ARM-like"/>
</dbReference>
<dbReference type="InterPro" id="IPR016024">
    <property type="entry name" value="ARM-type_fold"/>
</dbReference>
<dbReference type="PANTHER" id="PTHR23346:SF19">
    <property type="entry name" value="PROTEASOME ADAPTER AND SCAFFOLD PROTEIN ECM29"/>
    <property type="match status" value="1"/>
</dbReference>
<name>A0AAD8Y153_9STRA</name>
<evidence type="ECO:0000313" key="4">
    <source>
        <dbReference type="Proteomes" id="UP001224775"/>
    </source>
</evidence>
<dbReference type="Proteomes" id="UP001224775">
    <property type="component" value="Unassembled WGS sequence"/>
</dbReference>
<comment type="caution">
    <text evidence="3">The sequence shown here is derived from an EMBL/GenBank/DDBJ whole genome shotgun (WGS) entry which is preliminary data.</text>
</comment>
<dbReference type="GO" id="GO:0036503">
    <property type="term" value="P:ERAD pathway"/>
    <property type="evidence" value="ECO:0007669"/>
    <property type="project" value="TreeGrafter"/>
</dbReference>
<reference evidence="3" key="1">
    <citation type="submission" date="2023-06" db="EMBL/GenBank/DDBJ databases">
        <title>Survivors Of The Sea: Transcriptome response of Skeletonema marinoi to long-term dormancy.</title>
        <authorList>
            <person name="Pinder M.I.M."/>
            <person name="Kourtchenko O."/>
            <person name="Robertson E.K."/>
            <person name="Larsson T."/>
            <person name="Maumus F."/>
            <person name="Osuna-Cruz C.M."/>
            <person name="Vancaester E."/>
            <person name="Stenow R."/>
            <person name="Vandepoele K."/>
            <person name="Ploug H."/>
            <person name="Bruchert V."/>
            <person name="Godhe A."/>
            <person name="Topel M."/>
        </authorList>
    </citation>
    <scope>NUCLEOTIDE SEQUENCE</scope>
    <source>
        <strain evidence="3">R05AC</strain>
    </source>
</reference>
<evidence type="ECO:0000256" key="1">
    <source>
        <dbReference type="ARBA" id="ARBA00022737"/>
    </source>
</evidence>
<dbReference type="Gene3D" id="1.25.10.10">
    <property type="entry name" value="Leucine-rich Repeat Variant"/>
    <property type="match status" value="2"/>
</dbReference>
<sequence length="2023" mass="218579">MGISRTVALMVLLTGDPDPDIKSKSESYLRAHMDSYRGKDIVGESSIHDALLGNSIALAQSIMSFSIGDISSANSKRRVKAKYQDGSVALKTLQSSLGLTYHYDASNDAEQKTYLSVCRMKVPDYTATPALKFVAKMLEDNPKLFQVGIDMGLEEADAAGVYVGTLALAVFSELRRPGSSSSSVLESAASLLHALCVRLTLFYDARTGSGRDRLRVLLAQSLKLASDVLTPTSAGELTSTGTNVTKTAIGVEIRDHCYGLISTLARSNFALDERQEIFDCGNSSSSTSVFTSIATATLLFGCSSNETEILRPRATSALDALLGGYTRVISLRAEQAKKDMLAKELIAKNNVSENPWADLSANGSGSVSVETKGSKDVTESLARSLSPLIWNAARRSQPKSSRLAAARWSHELLSHIDAPNAYHLLCFLSGDDDATVSMIAKQAMGVDKSLGEDINLSSWTKDDSNNLPSFGEIMSSVVRSKSRPKYTEFHLRAQAASLRFMVQSLFSEESFYGDELGGDELRIFVSVILDTLSSYRGRSLSREETDLVDECAICLSACTSSSSEGRSLVRKFHDDSGFGFNDISMQALNSHSAKARRHFSEVVGHLYEDHALWTDSPGSFSVSDWIEITGLKNMATICTKTLGTMFEPSFVLGEVHGAAFLGSQCVRALRLAETRNEQDTDDGISDCWTACAGIVSLLGKGLAHSDAAIGNACSRAIVIAFSYDGQDAPNLNKKLFDAVAIALGKMNASLKKFSSIDHADANRAVSLIEASGLLLAASTSGAGSSNTKEDGFVGLGGARLQCVDSLFGILGSAVYKKDDELSLAVGEALVKYADAFGRGEWSSSGSGAEWPEGPYNAEFAFSLPPHVHILYTLFERELKSTNPMKKNSCAPVMLAIVGHASRLCNIDTVFSQRAMIQEVTKFMIRFQNNFIHLLSHPKATQLSRESCCRGIAALRGLSTVISAPAKETESLNARLLKAFGETSNYGGSAMIETEAQARERRNDGEASNFDATSAEVGGTSGLSEAALGAYREMSSAAISCDRPDVLYSLMMLSTSHEIWSRTETRDLYGAKSILGKSGTNDTEEIRIALRPHLGKLIPRLLRACNDPNKQTREQMNNLWTALTGGGAESRALISQHFLTTMDILIEEAGSKLWRARVGACGALADIIVGRSWGELGGGGIDIDDEGTGMKGVTASIRLLRLWRITMRALDDVRTPVRERGDTLGRGVRALTIRLCDPKAGENTKEEEDVYLSNAERKRREKENDINSEYAATVSLGWLVKYGLNQPCAEATGICISCLLGIVDVSKPTTLQPVLAELIGSLLMAMSGLEPSALNYLQVRAAGNESSQGTNGANGYDRLERLRIQLASSGPIAEALNKCLDMVKFVELDAQKKLIPELDSALRKGAGFATRASTADAVTTLCNTCPAAFKFPGSSNTNPTVRLLRAIYFASEKERGATAKDKMTHALGSISMIAPAKAVRILAVKACERYCEASGSNNNPSLRRAAAATVRAIVVRASNHLKDGGPKDVWRKKVLPIAFLGRKDDDAKVAALWNDVWDEGGTAVGLSGEDTFGVMLQEQLLPYLANAMLSALRSPSWSNRREACAVIIELVEANILSPAPRSTSRTQKIAEEPERFKQRAKVSSILLNECLKIIRRSRIWEGKGDVCSAASQISAKWTGVAESHLNACSFAPIVFRADVESLFEGDKWFKGVEQSHTDVDEAGDSEYEQHDEVPGQITDDDAALDISGEQEFDEDDAEQQNSSDNELVETDVEYGMPPVTLVGLCRILAEQGLRSGGSREGRLPYRVAAFSALSALLKSVVPDESSEQYNSIVEHQSYVYTAIAPSLFTFVSGESSGEEKPAPVLVARAMECLASAMYDEVGTGSEFNDALVLLKLFSLSTGSTQPAWTVRQTAALAASSLIAKTSSSVVRRNDTILTVLECSSQALRDKKFWKVRAAGLELLLSLVRRVKQRGRTDPDNQLVMEAILPYKEKIVGIARKSLSDNESQVTAAASKLTVAMNWWP</sequence>
<accession>A0AAD8Y153</accession>
<dbReference type="SUPFAM" id="SSF48371">
    <property type="entry name" value="ARM repeat"/>
    <property type="match status" value="3"/>
</dbReference>
<dbReference type="EMBL" id="JATAAI010000025">
    <property type="protein sequence ID" value="KAK1737492.1"/>
    <property type="molecule type" value="Genomic_DNA"/>
</dbReference>
<proteinExistence type="predicted"/>
<keyword evidence="1" id="KW-0677">Repeat</keyword>
<organism evidence="3 4">
    <name type="scientific">Skeletonema marinoi</name>
    <dbReference type="NCBI Taxonomy" id="267567"/>
    <lineage>
        <taxon>Eukaryota</taxon>
        <taxon>Sar</taxon>
        <taxon>Stramenopiles</taxon>
        <taxon>Ochrophyta</taxon>
        <taxon>Bacillariophyta</taxon>
        <taxon>Coscinodiscophyceae</taxon>
        <taxon>Thalassiosirophycidae</taxon>
        <taxon>Thalassiosirales</taxon>
        <taxon>Skeletonemataceae</taxon>
        <taxon>Skeletonema</taxon>
        <taxon>Skeletonema marinoi-dohrnii complex</taxon>
    </lineage>
</organism>
<dbReference type="GO" id="GO:0060090">
    <property type="term" value="F:molecular adaptor activity"/>
    <property type="evidence" value="ECO:0007669"/>
    <property type="project" value="TreeGrafter"/>
</dbReference>
<dbReference type="PANTHER" id="PTHR23346">
    <property type="entry name" value="TRANSLATIONAL ACTIVATOR GCN1-RELATED"/>
    <property type="match status" value="1"/>
</dbReference>
<dbReference type="Pfam" id="PF24492">
    <property type="entry name" value="HEAT_ECM29"/>
    <property type="match status" value="1"/>
</dbReference>
<evidence type="ECO:0000313" key="3">
    <source>
        <dbReference type="EMBL" id="KAK1737492.1"/>
    </source>
</evidence>
<evidence type="ECO:0000259" key="2">
    <source>
        <dbReference type="Pfam" id="PF24492"/>
    </source>
</evidence>
<gene>
    <name evidence="3" type="ORF">QTG54_011778</name>
</gene>
<feature type="domain" description="Proteasome adapter and scaffold protein ECM29 HEAT-repeat" evidence="2">
    <location>
        <begin position="1310"/>
        <end position="1489"/>
    </location>
</feature>
<keyword evidence="4" id="KW-1185">Reference proteome</keyword>
<keyword evidence="3" id="KW-0647">Proteasome</keyword>